<dbReference type="Pfam" id="PF09186">
    <property type="entry name" value="DUF1949"/>
    <property type="match status" value="1"/>
</dbReference>
<comment type="similarity">
    <text evidence="1">Belongs to the IMPACT family.</text>
</comment>
<gene>
    <name evidence="4" type="ORF">EW093_08840</name>
</gene>
<dbReference type="RefSeq" id="WP_149568044.1">
    <property type="nucleotide sequence ID" value="NZ_CP035807.1"/>
</dbReference>
<accession>A0A5C1QDK0</accession>
<organism evidence="4 5">
    <name type="scientific">Thiospirochaeta perfilievii</name>
    <dbReference type="NCBI Taxonomy" id="252967"/>
    <lineage>
        <taxon>Bacteria</taxon>
        <taxon>Pseudomonadati</taxon>
        <taxon>Spirochaetota</taxon>
        <taxon>Spirochaetia</taxon>
        <taxon>Spirochaetales</taxon>
        <taxon>Spirochaetaceae</taxon>
        <taxon>Thiospirochaeta</taxon>
    </lineage>
</organism>
<dbReference type="InterPro" id="IPR023582">
    <property type="entry name" value="Impact"/>
</dbReference>
<dbReference type="Pfam" id="PF01205">
    <property type="entry name" value="Impact_N"/>
    <property type="match status" value="1"/>
</dbReference>
<dbReference type="PANTHER" id="PTHR16301:SF20">
    <property type="entry name" value="IMPACT FAMILY MEMBER YIGZ"/>
    <property type="match status" value="1"/>
</dbReference>
<dbReference type="GO" id="GO:0006446">
    <property type="term" value="P:regulation of translational initiation"/>
    <property type="evidence" value="ECO:0007669"/>
    <property type="project" value="TreeGrafter"/>
</dbReference>
<dbReference type="InterPro" id="IPR035647">
    <property type="entry name" value="EFG_III/V"/>
</dbReference>
<dbReference type="NCBIfam" id="TIGR00257">
    <property type="entry name" value="IMPACT_YIGZ"/>
    <property type="match status" value="1"/>
</dbReference>
<dbReference type="GO" id="GO:0005737">
    <property type="term" value="C:cytoplasm"/>
    <property type="evidence" value="ECO:0007669"/>
    <property type="project" value="TreeGrafter"/>
</dbReference>
<feature type="domain" description="UPF0029" evidence="3">
    <location>
        <begin position="138"/>
        <end position="191"/>
    </location>
</feature>
<evidence type="ECO:0000259" key="3">
    <source>
        <dbReference type="Pfam" id="PF09186"/>
    </source>
</evidence>
<dbReference type="InterPro" id="IPR015269">
    <property type="entry name" value="UPF0029_Impact_C"/>
</dbReference>
<evidence type="ECO:0000259" key="2">
    <source>
        <dbReference type="Pfam" id="PF01205"/>
    </source>
</evidence>
<protein>
    <submittedName>
        <fullName evidence="4">YigZ family protein</fullName>
    </submittedName>
</protein>
<dbReference type="Gene3D" id="3.30.230.30">
    <property type="entry name" value="Impact, N-terminal domain"/>
    <property type="match status" value="1"/>
</dbReference>
<proteinExistence type="inferred from homology"/>
<dbReference type="KEGG" id="sper:EW093_08840"/>
<evidence type="ECO:0000256" key="1">
    <source>
        <dbReference type="ARBA" id="ARBA00007665"/>
    </source>
</evidence>
<dbReference type="SUPFAM" id="SSF54211">
    <property type="entry name" value="Ribosomal protein S5 domain 2-like"/>
    <property type="match status" value="1"/>
</dbReference>
<dbReference type="Gene3D" id="3.30.70.240">
    <property type="match status" value="1"/>
</dbReference>
<keyword evidence="5" id="KW-1185">Reference proteome</keyword>
<reference evidence="4 5" key="1">
    <citation type="submission" date="2019-02" db="EMBL/GenBank/DDBJ databases">
        <authorList>
            <person name="Fomenkov A."/>
            <person name="Dubinina G."/>
            <person name="Grabovich M."/>
            <person name="Vincze T."/>
            <person name="Roberts R.J."/>
        </authorList>
    </citation>
    <scope>NUCLEOTIDE SEQUENCE [LARGE SCALE GENOMIC DNA]</scope>
    <source>
        <strain evidence="4 5">P</strain>
    </source>
</reference>
<dbReference type="InterPro" id="IPR001498">
    <property type="entry name" value="Impact_N"/>
</dbReference>
<dbReference type="AlphaFoldDB" id="A0A5C1QDK0"/>
<feature type="domain" description="Impact N-terminal" evidence="2">
    <location>
        <begin position="16"/>
        <end position="121"/>
    </location>
</feature>
<evidence type="ECO:0000313" key="5">
    <source>
        <dbReference type="Proteomes" id="UP000323824"/>
    </source>
</evidence>
<sequence>MVQIPTEEYITQIEIKKSKFIGIGVPIESVDDARSKLSNLKKEYMDARHICYGFVWGEKSTHMGMSDDGEPHGTAGMPILEVVKGSGYENFLVAVVRYFGGTKLGTGGLVKAYTEITQEVVKGIPVEVYIEKISLSMTIPYTLYNQVKILFDEYKCQIINENFDTDITVNFSIPLENMRVFEDKIKNLSKGCVTLTKG</sequence>
<dbReference type="OrthoDB" id="9813771at2"/>
<dbReference type="Proteomes" id="UP000323824">
    <property type="component" value="Chromosome"/>
</dbReference>
<dbReference type="InterPro" id="IPR020568">
    <property type="entry name" value="Ribosomal_Su5_D2-typ_SF"/>
</dbReference>
<dbReference type="PANTHER" id="PTHR16301">
    <property type="entry name" value="IMPACT-RELATED"/>
    <property type="match status" value="1"/>
</dbReference>
<name>A0A5C1QDK0_9SPIO</name>
<dbReference type="SUPFAM" id="SSF54980">
    <property type="entry name" value="EF-G C-terminal domain-like"/>
    <property type="match status" value="1"/>
</dbReference>
<evidence type="ECO:0000313" key="4">
    <source>
        <dbReference type="EMBL" id="QEN04804.1"/>
    </source>
</evidence>
<dbReference type="InterPro" id="IPR015796">
    <property type="entry name" value="Impact_YigZ-like"/>
</dbReference>
<reference evidence="4 5" key="2">
    <citation type="submission" date="2019-09" db="EMBL/GenBank/DDBJ databases">
        <title>Complete Genome Sequence and Methylome Analysis of free living Spirochaetas.</title>
        <authorList>
            <person name="Leshcheva N."/>
            <person name="Mikheeva N."/>
        </authorList>
    </citation>
    <scope>NUCLEOTIDE SEQUENCE [LARGE SCALE GENOMIC DNA]</scope>
    <source>
        <strain evidence="4 5">P</strain>
    </source>
</reference>
<dbReference type="InterPro" id="IPR036956">
    <property type="entry name" value="Impact_N_sf"/>
</dbReference>
<dbReference type="EMBL" id="CP035807">
    <property type="protein sequence ID" value="QEN04804.1"/>
    <property type="molecule type" value="Genomic_DNA"/>
</dbReference>